<sequence length="605" mass="71053">MSINQIIIIDNSIEISKIKNLELSNSKIITVDYEIHKKLNDEKIEHFISDDFLDQKLLIKIQKESYKIAKWYNTPEISEKITYNSINLGGLFYIEFHAFMIPFLKKLFEIYYICKEYKNYKIFTSKNLISIIKKHTSDFECINPESLENSDFLYDSLPITKKIWNQNLKINLSRKNIKQIKNFSENFMKKILDVDKRISKNNKSVLFVEFDLNKFQNLFLHPQKKFNFILYNRRRPIFINKKSINILKDSKCSYISENNFKKYRKNDFEVSQIINLIENSGELKKLFEIDSINFWDELKPKLINLSKKRIPEAITEIDYAKQIFEKYQFSSMVILSESGFNEQIVIELAKKQGIPIILLQHGMGPESRETLNLKKFDGVWPIKSDYICVWGNIVRKISSENGINENKIIEVGNPVFDNLSKCKNKEYVLLTTSWLTNNQIFDYSAKKILNYEKTIEEIAKIIKKLNLELVVKLHPAPSERDVGKSISKTMPKARIVKDGNIHELINNCRLMIVTDFSTTILEGTLFEKPVISVRIKEEYYGTPIVFEKNGCHVSTINELDESIEKILKDKDFEKSLLAKQKKFLKQYVSHINNSTDKFIEFISKL</sequence>
<protein>
    <recommendedName>
        <fullName evidence="1">UDP-N-acetylglucosamine 2-epimerase domain-containing protein</fullName>
    </recommendedName>
</protein>
<dbReference type="InParanoid" id="A9A1R8"/>
<dbReference type="RefSeq" id="WP_012214526.1">
    <property type="nucleotide sequence ID" value="NC_010085.1"/>
</dbReference>
<evidence type="ECO:0000313" key="2">
    <source>
        <dbReference type="EMBL" id="ABX12039.1"/>
    </source>
</evidence>
<dbReference type="KEGG" id="nmr:Nmar_0139"/>
<dbReference type="AlphaFoldDB" id="A9A1R8"/>
<dbReference type="SUPFAM" id="SSF53756">
    <property type="entry name" value="UDP-Glycosyltransferase/glycogen phosphorylase"/>
    <property type="match status" value="1"/>
</dbReference>
<dbReference type="Proteomes" id="UP000000792">
    <property type="component" value="Chromosome"/>
</dbReference>
<dbReference type="OrthoDB" id="3302at2157"/>
<dbReference type="eggNOG" id="arCOG01403">
    <property type="taxonomic scope" value="Archaea"/>
</dbReference>
<name>A9A1R8_NITMS</name>
<organism evidence="2 3">
    <name type="scientific">Nitrosopumilus maritimus (strain SCM1)</name>
    <dbReference type="NCBI Taxonomy" id="436308"/>
    <lineage>
        <taxon>Archaea</taxon>
        <taxon>Nitrososphaerota</taxon>
        <taxon>Nitrososphaeria</taxon>
        <taxon>Nitrosopumilales</taxon>
        <taxon>Nitrosopumilaceae</taxon>
        <taxon>Nitrosopumilus</taxon>
    </lineage>
</organism>
<dbReference type="InterPro" id="IPR003331">
    <property type="entry name" value="UDP_GlcNAc_Epimerase_2_dom"/>
</dbReference>
<reference evidence="2 3" key="1">
    <citation type="journal article" date="2010" name="Proc. Natl. Acad. Sci. U.S.A.">
        <title>Nitrosopumilus maritimus genome reveals unique mechanisms for nitrification and autotrophy in globally distributed marine crenarchaea.</title>
        <authorList>
            <person name="Walker C.B."/>
            <person name="de la Torre J.R."/>
            <person name="Klotz M.G."/>
            <person name="Urakawa H."/>
            <person name="Pinel N."/>
            <person name="Arp D.J."/>
            <person name="Brochier-Armanet C."/>
            <person name="Chain P.S."/>
            <person name="Chan P.P."/>
            <person name="Gollabgir A."/>
            <person name="Hemp J."/>
            <person name="Hugler M."/>
            <person name="Karr E.A."/>
            <person name="Konneke M."/>
            <person name="Shin M."/>
            <person name="Lawton T.J."/>
            <person name="Lowe T."/>
            <person name="Martens-Habbena W."/>
            <person name="Sayavedra-Soto L.A."/>
            <person name="Lang D."/>
            <person name="Sievert S.M."/>
            <person name="Rosenzweig A.C."/>
            <person name="Manning G."/>
            <person name="Stahl D.A."/>
        </authorList>
    </citation>
    <scope>NUCLEOTIDE SEQUENCE [LARGE SCALE GENOMIC DNA]</scope>
    <source>
        <strain evidence="2 3">SCM1</strain>
    </source>
</reference>
<dbReference type="EnsemblBacteria" id="ABX12039">
    <property type="protein sequence ID" value="ABX12039"/>
    <property type="gene ID" value="Nmar_0139"/>
</dbReference>
<evidence type="ECO:0000313" key="3">
    <source>
        <dbReference type="Proteomes" id="UP000000792"/>
    </source>
</evidence>
<dbReference type="STRING" id="436308.Nmar_0139"/>
<gene>
    <name evidence="2" type="ordered locus">Nmar_0139</name>
</gene>
<accession>A9A1R8</accession>
<evidence type="ECO:0000259" key="1">
    <source>
        <dbReference type="Pfam" id="PF02350"/>
    </source>
</evidence>
<feature type="domain" description="UDP-N-acetylglucosamine 2-epimerase" evidence="1">
    <location>
        <begin position="400"/>
        <end position="542"/>
    </location>
</feature>
<dbReference type="Pfam" id="PF02350">
    <property type="entry name" value="Epimerase_2"/>
    <property type="match status" value="1"/>
</dbReference>
<keyword evidence="3" id="KW-1185">Reference proteome</keyword>
<dbReference type="HOGENOM" id="CLU_451024_0_0_2"/>
<proteinExistence type="predicted"/>
<dbReference type="EMBL" id="CP000866">
    <property type="protein sequence ID" value="ABX12039.1"/>
    <property type="molecule type" value="Genomic_DNA"/>
</dbReference>
<dbReference type="GeneID" id="5774399"/>
<dbReference type="Gene3D" id="3.40.50.2000">
    <property type="entry name" value="Glycogen Phosphorylase B"/>
    <property type="match status" value="1"/>
</dbReference>